<dbReference type="OrthoDB" id="676979at2759"/>
<dbReference type="GeneID" id="116188796"/>
<comment type="similarity">
    <text evidence="2">Belongs to the RLP family.</text>
</comment>
<keyword evidence="12" id="KW-1185">Reference proteome</keyword>
<evidence type="ECO:0000313" key="12">
    <source>
        <dbReference type="Proteomes" id="UP000515151"/>
    </source>
</evidence>
<keyword evidence="10" id="KW-0325">Glycoprotein</keyword>
<comment type="subcellular location">
    <subcellularLocation>
        <location evidence="1">Cell membrane</location>
        <topology evidence="1">Single-pass type I membrane protein</topology>
    </subcellularLocation>
</comment>
<dbReference type="SUPFAM" id="SSF52058">
    <property type="entry name" value="L domain-like"/>
    <property type="match status" value="1"/>
</dbReference>
<evidence type="ECO:0000256" key="5">
    <source>
        <dbReference type="ARBA" id="ARBA00022692"/>
    </source>
</evidence>
<sequence>MHSPTDKLDRSTGLLGSIIEQLPGFSSCFLGEFDIHEVFGNLDDLTHLDLSSIVDFELFARLKNLPYLNLNDNLITVLLQSKGDWKLEALDLSGNIISGRIPEWFWRIGASLILSSNNFIGEISYSICQTQRHHSKMFGKFKQPLLVGAVRQSIARSDAAISGKLYELAAFKVLDLRANNLVGQISEIFIPEIRLRTICLLQNQLQGRLPRSLVYCKNSEVLDLSKSELEGGFPYWLESRLYLQVLVLRSNMFQGLVDSSRQSDHPFPELRIDLSVNGFFGPLPAKYPANLIAMKDENRSGLQYIGEGMYQDSIVVVMKGINLSCKFFEGEIPKVIGDLTALKGLNFSHNSLPGTIPSSMGNLTSLDWLDLSSNKLSREIPRVLADLTSLSFLNLSSNQLAGPIPQGLQFNTFENAFDRNPDLCERPLPKPCGNEAGQRQPSTDHEEEETESGSSIEWRAVLMGYGCRLAFRISAVYIMLETRRPRWLVRMVERKRLGRANRPKKDVAPRNHARYFFMTNFPD</sequence>
<dbReference type="Gene3D" id="3.80.10.10">
    <property type="entry name" value="Ribonuclease Inhibitor"/>
    <property type="match status" value="1"/>
</dbReference>
<dbReference type="Proteomes" id="UP000515151">
    <property type="component" value="Chromosome 8"/>
</dbReference>
<protein>
    <submittedName>
        <fullName evidence="13">Receptor-like protein 9DC3</fullName>
    </submittedName>
</protein>
<evidence type="ECO:0000256" key="4">
    <source>
        <dbReference type="ARBA" id="ARBA00022614"/>
    </source>
</evidence>
<dbReference type="PANTHER" id="PTHR27004:SF428">
    <property type="entry name" value="OS01G0160600 PROTEIN"/>
    <property type="match status" value="1"/>
</dbReference>
<evidence type="ECO:0000256" key="11">
    <source>
        <dbReference type="SAM" id="MobiDB-lite"/>
    </source>
</evidence>
<accession>A0A6P8BWY1</accession>
<evidence type="ECO:0000313" key="13">
    <source>
        <dbReference type="RefSeq" id="XP_031374126.1"/>
    </source>
</evidence>
<keyword evidence="6" id="KW-0677">Repeat</keyword>
<evidence type="ECO:0000256" key="9">
    <source>
        <dbReference type="ARBA" id="ARBA00023170"/>
    </source>
</evidence>
<evidence type="ECO:0000256" key="1">
    <source>
        <dbReference type="ARBA" id="ARBA00004251"/>
    </source>
</evidence>
<gene>
    <name evidence="13" type="primary">LOC116188796</name>
</gene>
<dbReference type="InterPro" id="IPR032675">
    <property type="entry name" value="LRR_dom_sf"/>
</dbReference>
<reference evidence="12" key="1">
    <citation type="journal article" date="2020" name="Plant Biotechnol. J.">
        <title>The pomegranate (Punica granatum L.) draft genome dissects genetic divergence between soft- and hard-seeded cultivars.</title>
        <authorList>
            <person name="Luo X."/>
            <person name="Li H."/>
            <person name="Wu Z."/>
            <person name="Yao W."/>
            <person name="Zhao P."/>
            <person name="Cao D."/>
            <person name="Yu H."/>
            <person name="Li K."/>
            <person name="Poudel K."/>
            <person name="Zhao D."/>
            <person name="Zhang F."/>
            <person name="Xia X."/>
            <person name="Chen L."/>
            <person name="Wang Q."/>
            <person name="Jing D."/>
            <person name="Cao S."/>
        </authorList>
    </citation>
    <scope>NUCLEOTIDE SEQUENCE [LARGE SCALE GENOMIC DNA]</scope>
    <source>
        <strain evidence="12">cv. Tunisia</strain>
    </source>
</reference>
<evidence type="ECO:0000256" key="8">
    <source>
        <dbReference type="ARBA" id="ARBA00023136"/>
    </source>
</evidence>
<dbReference type="Pfam" id="PF13855">
    <property type="entry name" value="LRR_8"/>
    <property type="match status" value="1"/>
</dbReference>
<dbReference type="AlphaFoldDB" id="A0A6P8BWY1"/>
<dbReference type="PANTHER" id="PTHR27004">
    <property type="entry name" value="RECEPTOR-LIKE PROTEIN 12 ISOFORM X1"/>
    <property type="match status" value="1"/>
</dbReference>
<dbReference type="GO" id="GO:0005886">
    <property type="term" value="C:plasma membrane"/>
    <property type="evidence" value="ECO:0007669"/>
    <property type="project" value="UniProtKB-SubCell"/>
</dbReference>
<keyword evidence="5" id="KW-0812">Transmembrane</keyword>
<evidence type="ECO:0000256" key="3">
    <source>
        <dbReference type="ARBA" id="ARBA00022475"/>
    </source>
</evidence>
<feature type="region of interest" description="Disordered" evidence="11">
    <location>
        <begin position="424"/>
        <end position="453"/>
    </location>
</feature>
<proteinExistence type="inferred from homology"/>
<name>A0A6P8BWY1_PUNGR</name>
<evidence type="ECO:0000256" key="2">
    <source>
        <dbReference type="ARBA" id="ARBA00009592"/>
    </source>
</evidence>
<evidence type="ECO:0000256" key="7">
    <source>
        <dbReference type="ARBA" id="ARBA00022989"/>
    </source>
</evidence>
<dbReference type="InterPro" id="IPR001611">
    <property type="entry name" value="Leu-rich_rpt"/>
</dbReference>
<dbReference type="FunFam" id="3.80.10.10:FF:000111">
    <property type="entry name" value="LRR receptor-like serine/threonine-protein kinase ERECTA"/>
    <property type="match status" value="1"/>
</dbReference>
<evidence type="ECO:0000256" key="10">
    <source>
        <dbReference type="ARBA" id="ARBA00023180"/>
    </source>
</evidence>
<evidence type="ECO:0000256" key="6">
    <source>
        <dbReference type="ARBA" id="ARBA00022737"/>
    </source>
</evidence>
<keyword evidence="4" id="KW-0433">Leucine-rich repeat</keyword>
<keyword evidence="7" id="KW-1133">Transmembrane helix</keyword>
<keyword evidence="8" id="KW-0472">Membrane</keyword>
<dbReference type="RefSeq" id="XP_031374126.1">
    <property type="nucleotide sequence ID" value="XM_031518266.1"/>
</dbReference>
<reference evidence="13" key="2">
    <citation type="submission" date="2025-08" db="UniProtKB">
        <authorList>
            <consortium name="RefSeq"/>
        </authorList>
    </citation>
    <scope>IDENTIFICATION</scope>
    <source>
        <tissue evidence="13">Leaf</tissue>
    </source>
</reference>
<keyword evidence="9" id="KW-0675">Receptor</keyword>
<keyword evidence="3" id="KW-1003">Cell membrane</keyword>
<dbReference type="Pfam" id="PF00560">
    <property type="entry name" value="LRR_1"/>
    <property type="match status" value="1"/>
</dbReference>
<organism evidence="12 13">
    <name type="scientific">Punica granatum</name>
    <name type="common">Pomegranate</name>
    <dbReference type="NCBI Taxonomy" id="22663"/>
    <lineage>
        <taxon>Eukaryota</taxon>
        <taxon>Viridiplantae</taxon>
        <taxon>Streptophyta</taxon>
        <taxon>Embryophyta</taxon>
        <taxon>Tracheophyta</taxon>
        <taxon>Spermatophyta</taxon>
        <taxon>Magnoliopsida</taxon>
        <taxon>eudicotyledons</taxon>
        <taxon>Gunneridae</taxon>
        <taxon>Pentapetalae</taxon>
        <taxon>rosids</taxon>
        <taxon>malvids</taxon>
        <taxon>Myrtales</taxon>
        <taxon>Lythraceae</taxon>
        <taxon>Punica</taxon>
    </lineage>
</organism>